<evidence type="ECO:0000313" key="16">
    <source>
        <dbReference type="Proteomes" id="UP000078200"/>
    </source>
</evidence>
<dbReference type="UniPathway" id="UPA00109">
    <property type="reaction ID" value="UER00187"/>
</dbReference>
<keyword evidence="16" id="KW-1185">Reference proteome</keyword>
<dbReference type="GO" id="GO:0000287">
    <property type="term" value="F:magnesium ion binding"/>
    <property type="evidence" value="ECO:0007669"/>
    <property type="project" value="InterPro"/>
</dbReference>
<feature type="binding site" evidence="11">
    <location>
        <position position="320"/>
    </location>
    <ligand>
        <name>substrate</name>
    </ligand>
</feature>
<feature type="binding site" evidence="12">
    <location>
        <position position="293"/>
    </location>
    <ligand>
        <name>Mg(2+)</name>
        <dbReference type="ChEBI" id="CHEBI:18420"/>
    </ligand>
</feature>
<dbReference type="PROSITE" id="PS00164">
    <property type="entry name" value="ENOLASE"/>
    <property type="match status" value="1"/>
</dbReference>
<dbReference type="EnsemblMetazoa" id="GAUT007517-RA">
    <property type="protein sequence ID" value="GAUT007517-PA"/>
    <property type="gene ID" value="GAUT007517"/>
</dbReference>
<keyword evidence="12" id="KW-0479">Metal-binding</keyword>
<evidence type="ECO:0000256" key="3">
    <source>
        <dbReference type="ARBA" id="ARBA00012058"/>
    </source>
</evidence>
<dbReference type="Pfam" id="PF03952">
    <property type="entry name" value="Enolase_N"/>
    <property type="match status" value="1"/>
</dbReference>
<keyword evidence="5 12" id="KW-0460">Magnesium</keyword>
<evidence type="ECO:0000256" key="5">
    <source>
        <dbReference type="ARBA" id="ARBA00022842"/>
    </source>
</evidence>
<feature type="binding site" evidence="11">
    <location>
        <position position="170"/>
    </location>
    <ligand>
        <name>substrate</name>
    </ligand>
</feature>
<feature type="active site" description="Proton donor" evidence="10">
    <location>
        <position position="211"/>
    </location>
</feature>
<dbReference type="PANTHER" id="PTHR11902">
    <property type="entry name" value="ENOLASE"/>
    <property type="match status" value="1"/>
</dbReference>
<dbReference type="NCBIfam" id="TIGR01060">
    <property type="entry name" value="eno"/>
    <property type="match status" value="1"/>
</dbReference>
<evidence type="ECO:0000313" key="15">
    <source>
        <dbReference type="EnsemblMetazoa" id="GAUT007517-PA"/>
    </source>
</evidence>
<dbReference type="FunFam" id="3.30.390.10:FF:000001">
    <property type="entry name" value="Enolase"/>
    <property type="match status" value="1"/>
</dbReference>
<dbReference type="GO" id="GO:0000015">
    <property type="term" value="C:phosphopyruvate hydratase complex"/>
    <property type="evidence" value="ECO:0007669"/>
    <property type="project" value="InterPro"/>
</dbReference>
<dbReference type="HAMAP" id="MF_00318">
    <property type="entry name" value="Enolase"/>
    <property type="match status" value="1"/>
</dbReference>
<dbReference type="InterPro" id="IPR020809">
    <property type="entry name" value="Enolase_CS"/>
</dbReference>
<dbReference type="SUPFAM" id="SSF51604">
    <property type="entry name" value="Enolase C-terminal domain-like"/>
    <property type="match status" value="1"/>
</dbReference>
<feature type="domain" description="Enolase C-terminal TIM barrel" evidence="13">
    <location>
        <begin position="145"/>
        <end position="433"/>
    </location>
</feature>
<feature type="binding site" evidence="12">
    <location>
        <position position="320"/>
    </location>
    <ligand>
        <name>Mg(2+)</name>
        <dbReference type="ChEBI" id="CHEBI:18420"/>
    </ligand>
</feature>
<evidence type="ECO:0000256" key="4">
    <source>
        <dbReference type="ARBA" id="ARBA00017068"/>
    </source>
</evidence>
<evidence type="ECO:0000256" key="6">
    <source>
        <dbReference type="ARBA" id="ARBA00023152"/>
    </source>
</evidence>
<dbReference type="PANTHER" id="PTHR11902:SF1">
    <property type="entry name" value="ENOLASE"/>
    <property type="match status" value="1"/>
</dbReference>
<accession>A0A1A9UKD1</accession>
<dbReference type="SUPFAM" id="SSF54826">
    <property type="entry name" value="Enolase N-terminal domain-like"/>
    <property type="match status" value="1"/>
</dbReference>
<dbReference type="Pfam" id="PF00113">
    <property type="entry name" value="Enolase_C"/>
    <property type="match status" value="1"/>
</dbReference>
<evidence type="ECO:0000256" key="9">
    <source>
        <dbReference type="ARBA" id="ARBA00032132"/>
    </source>
</evidence>
<reference evidence="15" key="1">
    <citation type="submission" date="2020-05" db="UniProtKB">
        <authorList>
            <consortium name="EnsemblMetazoa"/>
        </authorList>
    </citation>
    <scope>IDENTIFICATION</scope>
    <source>
        <strain evidence="15">TTRI</strain>
    </source>
</reference>
<dbReference type="Proteomes" id="UP000078200">
    <property type="component" value="Unassembled WGS sequence"/>
</dbReference>
<sequence length="434" mass="47972">MYTSKIIKVIGREILDSRGNPTVEAEVHLSGGVMGRASSPSGVSIGSREAYELRDRDFSRFLGEGVKKAVKAINKKISKSLIKKNAEEQKNIDNIMIHLDGTENKSKLGANSILAVSLANAKAVSNIRKIPLYQYIAELNEIPEIFSMPLPMINIINGGKHTNNNIDIQEFMIQPVSAKNIKQAIQMGSEIFHNLGKILHEQGMSTSVGDEGGYTPNLQSNIIAFNLIEEAIEKSGFCIGKDITLAIDCAASEFFEKNYQSYYLKSEKKMFSSIEFIEYLTYLTDKYPILSIEDGLHENDLEGFKILTKTLGKKVQLVGDDLFATNSKLLHKGIQNGIANAILVKPNQIGSLTETLKVIKIAKKAGYSTIISHRSGETEDVTIADLSVGTASGQIKTGSMSRSDRTAKYNRLIRIEEELKHRAPFNGRIEIKNQ</sequence>
<evidence type="ECO:0000256" key="2">
    <source>
        <dbReference type="ARBA" id="ARBA00009604"/>
    </source>
</evidence>
<dbReference type="AlphaFoldDB" id="A0A1A9UKD1"/>
<dbReference type="GO" id="GO:0004634">
    <property type="term" value="F:phosphopyruvate hydratase activity"/>
    <property type="evidence" value="ECO:0007669"/>
    <property type="project" value="UniProtKB-EC"/>
</dbReference>
<dbReference type="SFLD" id="SFLDS00001">
    <property type="entry name" value="Enolase"/>
    <property type="match status" value="1"/>
</dbReference>
<evidence type="ECO:0000256" key="1">
    <source>
        <dbReference type="ARBA" id="ARBA00005031"/>
    </source>
</evidence>
<dbReference type="STRING" id="7395.A0A1A9UKD1"/>
<comment type="cofactor">
    <cofactor evidence="12">
        <name>Mg(2+)</name>
        <dbReference type="ChEBI" id="CHEBI:18420"/>
    </cofactor>
    <text evidence="12">Mg(2+) is required for catalysis and for stabilizing the dimer.</text>
</comment>
<dbReference type="SMART" id="SM01192">
    <property type="entry name" value="Enolase_C"/>
    <property type="match status" value="1"/>
</dbReference>
<evidence type="ECO:0000259" key="13">
    <source>
        <dbReference type="SMART" id="SM01192"/>
    </source>
</evidence>
<proteinExistence type="inferred from homology"/>
<dbReference type="InterPro" id="IPR000941">
    <property type="entry name" value="Enolase"/>
</dbReference>
<dbReference type="InterPro" id="IPR036849">
    <property type="entry name" value="Enolase-like_C_sf"/>
</dbReference>
<feature type="binding site" evidence="11">
    <location>
        <position position="293"/>
    </location>
    <ligand>
        <name>substrate</name>
    </ligand>
</feature>
<name>A0A1A9UKD1_GLOAU</name>
<comment type="similarity">
    <text evidence="2">Belongs to the enolase family.</text>
</comment>
<keyword evidence="6" id="KW-0324">Glycolysis</keyword>
<feature type="binding site" evidence="11">
    <location>
        <position position="161"/>
    </location>
    <ligand>
        <name>substrate</name>
    </ligand>
</feature>
<dbReference type="EC" id="4.2.1.11" evidence="3"/>
<dbReference type="SMART" id="SM01193">
    <property type="entry name" value="Enolase_N"/>
    <property type="match status" value="1"/>
</dbReference>
<feature type="binding site" evidence="11">
    <location>
        <position position="396"/>
    </location>
    <ligand>
        <name>substrate</name>
    </ligand>
</feature>
<dbReference type="SFLD" id="SFLDG00178">
    <property type="entry name" value="enolase"/>
    <property type="match status" value="1"/>
</dbReference>
<dbReference type="PIRSF" id="PIRSF001400">
    <property type="entry name" value="Enolase"/>
    <property type="match status" value="1"/>
</dbReference>
<dbReference type="InterPro" id="IPR029017">
    <property type="entry name" value="Enolase-like_N"/>
</dbReference>
<dbReference type="InterPro" id="IPR020810">
    <property type="entry name" value="Enolase_C"/>
</dbReference>
<evidence type="ECO:0000256" key="7">
    <source>
        <dbReference type="ARBA" id="ARBA00023239"/>
    </source>
</evidence>
<dbReference type="CDD" id="cd03313">
    <property type="entry name" value="enolase"/>
    <property type="match status" value="1"/>
</dbReference>
<organism evidence="15 16">
    <name type="scientific">Glossina austeni</name>
    <name type="common">Savannah tsetse fly</name>
    <dbReference type="NCBI Taxonomy" id="7395"/>
    <lineage>
        <taxon>Eukaryota</taxon>
        <taxon>Metazoa</taxon>
        <taxon>Ecdysozoa</taxon>
        <taxon>Arthropoda</taxon>
        <taxon>Hexapoda</taxon>
        <taxon>Insecta</taxon>
        <taxon>Pterygota</taxon>
        <taxon>Neoptera</taxon>
        <taxon>Endopterygota</taxon>
        <taxon>Diptera</taxon>
        <taxon>Brachycera</taxon>
        <taxon>Muscomorpha</taxon>
        <taxon>Hippoboscoidea</taxon>
        <taxon>Glossinidae</taxon>
        <taxon>Glossina</taxon>
    </lineage>
</organism>
<dbReference type="InterPro" id="IPR020811">
    <property type="entry name" value="Enolase_N"/>
</dbReference>
<keyword evidence="7" id="KW-0456">Lyase</keyword>
<dbReference type="VEuPathDB" id="VectorBase:GAUT007517"/>
<feature type="active site" description="Proton acceptor" evidence="10">
    <location>
        <position position="345"/>
    </location>
</feature>
<dbReference type="Gene3D" id="3.30.390.10">
    <property type="entry name" value="Enolase-like, N-terminal domain"/>
    <property type="match status" value="1"/>
</dbReference>
<evidence type="ECO:0000256" key="8">
    <source>
        <dbReference type="ARBA" id="ARBA00031125"/>
    </source>
</evidence>
<comment type="pathway">
    <text evidence="1">Carbohydrate degradation; glycolysis; pyruvate from D-glyceraldehyde 3-phosphate: step 4/5.</text>
</comment>
<dbReference type="SFLD" id="SFLDF00002">
    <property type="entry name" value="enolase"/>
    <property type="match status" value="1"/>
</dbReference>
<feature type="domain" description="Enolase N-terminal" evidence="14">
    <location>
        <begin position="6"/>
        <end position="136"/>
    </location>
</feature>
<evidence type="ECO:0000256" key="11">
    <source>
        <dbReference type="PIRSR" id="PIRSR001400-2"/>
    </source>
</evidence>
<evidence type="ECO:0000259" key="14">
    <source>
        <dbReference type="SMART" id="SM01193"/>
    </source>
</evidence>
<evidence type="ECO:0000256" key="10">
    <source>
        <dbReference type="PIRSR" id="PIRSR001400-1"/>
    </source>
</evidence>
<protein>
    <recommendedName>
        <fullName evidence="4">Enolase</fullName>
        <ecNumber evidence="3">4.2.1.11</ecNumber>
    </recommendedName>
    <alternativeName>
        <fullName evidence="8">2-phospho-D-glycerate hydro-lyase</fullName>
    </alternativeName>
    <alternativeName>
        <fullName evidence="9">2-phosphoglycerate dehydratase</fullName>
    </alternativeName>
</protein>
<dbReference type="GO" id="GO:0006096">
    <property type="term" value="P:glycolytic process"/>
    <property type="evidence" value="ECO:0007669"/>
    <property type="project" value="UniProtKB-UniPathway"/>
</dbReference>
<feature type="binding site" evidence="11">
    <location>
        <begin position="372"/>
        <end position="375"/>
    </location>
    <ligand>
        <name>substrate</name>
    </ligand>
</feature>
<dbReference type="PRINTS" id="PR00148">
    <property type="entry name" value="ENOLASE"/>
</dbReference>
<dbReference type="Gene3D" id="3.20.20.120">
    <property type="entry name" value="Enolase-like C-terminal domain"/>
    <property type="match status" value="1"/>
</dbReference>
<evidence type="ECO:0000256" key="12">
    <source>
        <dbReference type="PIRSR" id="PIRSR001400-3"/>
    </source>
</evidence>
<feature type="binding site" evidence="12">
    <location>
        <position position="248"/>
    </location>
    <ligand>
        <name>Mg(2+)</name>
        <dbReference type="ChEBI" id="CHEBI:18420"/>
    </ligand>
</feature>